<feature type="region of interest" description="Disordered" evidence="1">
    <location>
        <begin position="38"/>
        <end position="61"/>
    </location>
</feature>
<gene>
    <name evidence="3" type="ORF">ESZ91_06115</name>
</gene>
<dbReference type="Proteomes" id="UP000291269">
    <property type="component" value="Unassembled WGS sequence"/>
</dbReference>
<dbReference type="EMBL" id="SDOZ01000002">
    <property type="protein sequence ID" value="RXZ61961.1"/>
    <property type="molecule type" value="Genomic_DNA"/>
</dbReference>
<feature type="transmembrane region" description="Helical" evidence="2">
    <location>
        <begin position="12"/>
        <end position="31"/>
    </location>
</feature>
<keyword evidence="2" id="KW-0812">Transmembrane</keyword>
<dbReference type="AlphaFoldDB" id="A0A4Q2KFS6"/>
<evidence type="ECO:0000256" key="1">
    <source>
        <dbReference type="SAM" id="MobiDB-lite"/>
    </source>
</evidence>
<sequence>MNLLASTLIGGLYLLILFGLCFSVVVGVKAVRIELRNRKKNAEKPEESEKPKAEPALPKPREKNVYYIVEKKRTRRAKETTGTPKRIEFRD</sequence>
<organism evidence="3 4">
    <name type="scientific">Candidatus Borkfalkia ceftriaxoniphila</name>
    <dbReference type="NCBI Taxonomy" id="2508949"/>
    <lineage>
        <taxon>Bacteria</taxon>
        <taxon>Bacillati</taxon>
        <taxon>Bacillota</taxon>
        <taxon>Clostridia</taxon>
        <taxon>Christensenellales</taxon>
        <taxon>Christensenellaceae</taxon>
        <taxon>Candidatus Borkfalkia</taxon>
    </lineage>
</organism>
<evidence type="ECO:0000256" key="2">
    <source>
        <dbReference type="SAM" id="Phobius"/>
    </source>
</evidence>
<dbReference type="RefSeq" id="WP_129225162.1">
    <property type="nucleotide sequence ID" value="NZ_SDOZ01000002.1"/>
</dbReference>
<reference evidence="3 4" key="1">
    <citation type="journal article" date="2019" name="Gut">
        <title>Antibiotics-induced monodominance of a novel gut bacterial order.</title>
        <authorList>
            <person name="Hildebrand F."/>
            <person name="Moitinho-Silva L."/>
            <person name="Blasche S."/>
            <person name="Jahn M.T."/>
            <person name="Gossmann T.I."/>
            <person name="Heuerta-Cepas J."/>
            <person name="Hercog R."/>
            <person name="Luetge M."/>
            <person name="Bahram M."/>
            <person name="Pryszlak A."/>
            <person name="Alves R.J."/>
            <person name="Waszak S.M."/>
            <person name="Zhu A."/>
            <person name="Ye L."/>
            <person name="Costea P.I."/>
            <person name="Aalvink S."/>
            <person name="Belzer C."/>
            <person name="Forslund S.K."/>
            <person name="Sunagawa S."/>
            <person name="Hentschel U."/>
            <person name="Merten C."/>
            <person name="Patil K.R."/>
            <person name="Benes V."/>
            <person name="Bork P."/>
        </authorList>
    </citation>
    <scope>NUCLEOTIDE SEQUENCE [LARGE SCALE GENOMIC DNA]</scope>
    <source>
        <strain evidence="3 4">HDS1380</strain>
    </source>
</reference>
<proteinExistence type="predicted"/>
<evidence type="ECO:0000313" key="3">
    <source>
        <dbReference type="EMBL" id="RXZ61961.1"/>
    </source>
</evidence>
<keyword evidence="2" id="KW-0472">Membrane</keyword>
<keyword evidence="2" id="KW-1133">Transmembrane helix</keyword>
<accession>A0A4Q2KFS6</accession>
<comment type="caution">
    <text evidence="3">The sequence shown here is derived from an EMBL/GenBank/DDBJ whole genome shotgun (WGS) entry which is preliminary data.</text>
</comment>
<keyword evidence="4" id="KW-1185">Reference proteome</keyword>
<name>A0A4Q2KFS6_9FIRM</name>
<evidence type="ECO:0000313" key="4">
    <source>
        <dbReference type="Proteomes" id="UP000291269"/>
    </source>
</evidence>
<protein>
    <submittedName>
        <fullName evidence="3">Uncharacterized protein</fullName>
    </submittedName>
</protein>